<name>T0RUI7_SAPDV</name>
<reference evidence="1 2" key="1">
    <citation type="submission" date="2012-04" db="EMBL/GenBank/DDBJ databases">
        <title>The Genome Sequence of Saprolegnia declina VS20.</title>
        <authorList>
            <consortium name="The Broad Institute Genome Sequencing Platform"/>
            <person name="Russ C."/>
            <person name="Nusbaum C."/>
            <person name="Tyler B."/>
            <person name="van West P."/>
            <person name="Dieguez-Uribeondo J."/>
            <person name="de Bruijn I."/>
            <person name="Tripathy S."/>
            <person name="Jiang R."/>
            <person name="Young S.K."/>
            <person name="Zeng Q."/>
            <person name="Gargeya S."/>
            <person name="Fitzgerald M."/>
            <person name="Haas B."/>
            <person name="Abouelleil A."/>
            <person name="Alvarado L."/>
            <person name="Arachchi H.M."/>
            <person name="Berlin A."/>
            <person name="Chapman S.B."/>
            <person name="Goldberg J."/>
            <person name="Griggs A."/>
            <person name="Gujja S."/>
            <person name="Hansen M."/>
            <person name="Howarth C."/>
            <person name="Imamovic A."/>
            <person name="Larimer J."/>
            <person name="McCowen C."/>
            <person name="Montmayeur A."/>
            <person name="Murphy C."/>
            <person name="Neiman D."/>
            <person name="Pearson M."/>
            <person name="Priest M."/>
            <person name="Roberts A."/>
            <person name="Saif S."/>
            <person name="Shea T."/>
            <person name="Sisk P."/>
            <person name="Sykes S."/>
            <person name="Wortman J."/>
            <person name="Nusbaum C."/>
            <person name="Birren B."/>
        </authorList>
    </citation>
    <scope>NUCLEOTIDE SEQUENCE [LARGE SCALE GENOMIC DNA]</scope>
    <source>
        <strain evidence="1 2">VS20</strain>
    </source>
</reference>
<dbReference type="AlphaFoldDB" id="T0RUI7"/>
<dbReference type="InParanoid" id="T0RUI7"/>
<dbReference type="RefSeq" id="XP_008612314.1">
    <property type="nucleotide sequence ID" value="XM_008614092.1"/>
</dbReference>
<accession>T0RUI7</accession>
<dbReference type="GeneID" id="19948947"/>
<dbReference type="EMBL" id="JH767156">
    <property type="protein sequence ID" value="EQC34002.1"/>
    <property type="molecule type" value="Genomic_DNA"/>
</dbReference>
<evidence type="ECO:0000313" key="1">
    <source>
        <dbReference type="EMBL" id="EQC34002.1"/>
    </source>
</evidence>
<keyword evidence="2" id="KW-1185">Reference proteome</keyword>
<organism evidence="1 2">
    <name type="scientific">Saprolegnia diclina (strain VS20)</name>
    <dbReference type="NCBI Taxonomy" id="1156394"/>
    <lineage>
        <taxon>Eukaryota</taxon>
        <taxon>Sar</taxon>
        <taxon>Stramenopiles</taxon>
        <taxon>Oomycota</taxon>
        <taxon>Saprolegniomycetes</taxon>
        <taxon>Saprolegniales</taxon>
        <taxon>Saprolegniaceae</taxon>
        <taxon>Saprolegnia</taxon>
    </lineage>
</organism>
<dbReference type="VEuPathDB" id="FungiDB:SDRG_08220"/>
<proteinExistence type="predicted"/>
<gene>
    <name evidence="1" type="ORF">SDRG_08220</name>
</gene>
<evidence type="ECO:0000313" key="2">
    <source>
        <dbReference type="Proteomes" id="UP000030762"/>
    </source>
</evidence>
<dbReference type="Proteomes" id="UP000030762">
    <property type="component" value="Unassembled WGS sequence"/>
</dbReference>
<sequence>MPRVLICDDCRVPQAKQSGFRESQWENPRPACNSCATNRAWTLFAADMAVCPNAQVVHNHGVIERPAPAVVPPEASALAPPLQWVRAAAKKMQAAPASIEDDKATTELAATYVDLDVVPCFVAPLSEKCADQVRNDVEAVACLQSTSLLLHIFEHGDREAILQSLDAFRLTVDDQSSTTATILTDLLCKQSETMDLRGAETQSLLKQHLYLTVLTLVGLVVHRSCAMPNGGLSTHI</sequence>
<protein>
    <submittedName>
        <fullName evidence="1">Uncharacterized protein</fullName>
    </submittedName>
</protein>
<dbReference type="OrthoDB" id="432970at2759"/>